<dbReference type="SUPFAM" id="SSF48452">
    <property type="entry name" value="TPR-like"/>
    <property type="match status" value="1"/>
</dbReference>
<dbReference type="PROSITE" id="PS50005">
    <property type="entry name" value="TPR"/>
    <property type="match status" value="1"/>
</dbReference>
<gene>
    <name evidence="1" type="ORF">METZ01_LOCUS2094</name>
</gene>
<name>A0A381N3P2_9ZZZZ</name>
<dbReference type="EMBL" id="UINC01000110">
    <property type="protein sequence ID" value="SUZ49240.1"/>
    <property type="molecule type" value="Genomic_DNA"/>
</dbReference>
<dbReference type="Gene3D" id="1.25.40.10">
    <property type="entry name" value="Tetratricopeptide repeat domain"/>
    <property type="match status" value="1"/>
</dbReference>
<organism evidence="1">
    <name type="scientific">marine metagenome</name>
    <dbReference type="NCBI Taxonomy" id="408172"/>
    <lineage>
        <taxon>unclassified sequences</taxon>
        <taxon>metagenomes</taxon>
        <taxon>ecological metagenomes</taxon>
    </lineage>
</organism>
<dbReference type="AlphaFoldDB" id="A0A381N3P2"/>
<dbReference type="InterPro" id="IPR011990">
    <property type="entry name" value="TPR-like_helical_dom_sf"/>
</dbReference>
<sequence>MAVNVSTAQETIVQDTTKSLLFKLFPIEEGMSGDNEKGYVWDRIFRRREFHNPVNFIPMELRYGFGYNAGGGFLGLGNLRSSWMSYESDVPDFDGGKFNSRLSQQFDLDILKTNLAYYWFGNSWLDMHTGINLRYSDLLFPADIPDDWIISNSSWIANTQFSGKMFEVAWSQSLMLQWFESWYTTYRYTYGIAFSEIYSAKDSPTGYGPSQSFTMGARIIVDPGMTNRFAVGVDLKYTHTNINKIKDSNDITPINNFTIQTAGIYATASVFFGGRKTKGDTGKMHYYRRDFIEAKRLLEEFVDESPKHANVHRAKKLIVESERKIPYQLMREGMSFDERGMLERAVEKYIRAKSMADSSLSIVIEDQLRIIALREVEKAEGWLNRGFGDSAIAHVTMVSGWYPQINHHLKRFKITHLINQGENLYKIGLNDRALGRFDKALEMDPGLAFEIAAYKHQIASDLLTMADSLKDLNSLRFIVYALERTKQLTGGLNKTNTRILNELKLKLSAQEEFETRLKIDAILRAEKEKREAHNPIELGMSVAQVEDIMGSPSEIVSNGSERRDQLWIYRYENGAEVYLTFTNYKLFRIEED</sequence>
<proteinExistence type="predicted"/>
<evidence type="ECO:0000313" key="1">
    <source>
        <dbReference type="EMBL" id="SUZ49240.1"/>
    </source>
</evidence>
<dbReference type="InterPro" id="IPR019734">
    <property type="entry name" value="TPR_rpt"/>
</dbReference>
<reference evidence="1" key="1">
    <citation type="submission" date="2018-05" db="EMBL/GenBank/DDBJ databases">
        <authorList>
            <person name="Lanie J.A."/>
            <person name="Ng W.-L."/>
            <person name="Kazmierczak K.M."/>
            <person name="Andrzejewski T.M."/>
            <person name="Davidsen T.M."/>
            <person name="Wayne K.J."/>
            <person name="Tettelin H."/>
            <person name="Glass J.I."/>
            <person name="Rusch D."/>
            <person name="Podicherti R."/>
            <person name="Tsui H.-C.T."/>
            <person name="Winkler M.E."/>
        </authorList>
    </citation>
    <scope>NUCLEOTIDE SEQUENCE</scope>
</reference>
<accession>A0A381N3P2</accession>
<protein>
    <submittedName>
        <fullName evidence="1">Uncharacterized protein</fullName>
    </submittedName>
</protein>